<evidence type="ECO:0000313" key="1">
    <source>
        <dbReference type="EMBL" id="KAK4832697.1"/>
    </source>
</evidence>
<dbReference type="Proteomes" id="UP001333110">
    <property type="component" value="Unassembled WGS sequence"/>
</dbReference>
<evidence type="ECO:0000313" key="2">
    <source>
        <dbReference type="Proteomes" id="UP001333110"/>
    </source>
</evidence>
<sequence>MVGIAGVQEMSYTACGYSPDPLFWKRKSQCCKSGDHLQSHSAVGLPYASQPHRYSLSVRAGRRGQAERTCSDTTRCNGFKLKEGRFRLDIGKTFFTMRVVKHWPRLPREVVDAPSLETFKVRLDGALSNLIWLKMSLLIAGGSIWEGQDTKLINYFPSYEVRSVYRSLGANKEDLTLLFSSQSTRMPGLDSSSLNEMGLPWLGLWLLQYLSVVTGETFSE</sequence>
<keyword evidence="2" id="KW-1185">Reference proteome</keyword>
<dbReference type="AlphaFoldDB" id="A0AAN7SAH7"/>
<gene>
    <name evidence="1" type="ORF">QYF61_025158</name>
</gene>
<name>A0AAN7SAH7_MYCAM</name>
<dbReference type="EMBL" id="JAUNZN010000001">
    <property type="protein sequence ID" value="KAK4832697.1"/>
    <property type="molecule type" value="Genomic_DNA"/>
</dbReference>
<proteinExistence type="predicted"/>
<reference evidence="1 2" key="1">
    <citation type="journal article" date="2023" name="J. Hered.">
        <title>Chromosome-level genome of the wood stork (Mycteria americana) provides insight into avian chromosome evolution.</title>
        <authorList>
            <person name="Flamio R. Jr."/>
            <person name="Ramstad K.M."/>
        </authorList>
    </citation>
    <scope>NUCLEOTIDE SEQUENCE [LARGE SCALE GENOMIC DNA]</scope>
    <source>
        <strain evidence="1">JAX WOST 10</strain>
    </source>
</reference>
<protein>
    <submittedName>
        <fullName evidence="1">Uncharacterized protein</fullName>
    </submittedName>
</protein>
<organism evidence="1 2">
    <name type="scientific">Mycteria americana</name>
    <name type="common">Wood stork</name>
    <dbReference type="NCBI Taxonomy" id="33587"/>
    <lineage>
        <taxon>Eukaryota</taxon>
        <taxon>Metazoa</taxon>
        <taxon>Chordata</taxon>
        <taxon>Craniata</taxon>
        <taxon>Vertebrata</taxon>
        <taxon>Euteleostomi</taxon>
        <taxon>Archelosauria</taxon>
        <taxon>Archosauria</taxon>
        <taxon>Dinosauria</taxon>
        <taxon>Saurischia</taxon>
        <taxon>Theropoda</taxon>
        <taxon>Coelurosauria</taxon>
        <taxon>Aves</taxon>
        <taxon>Neognathae</taxon>
        <taxon>Neoaves</taxon>
        <taxon>Aequornithes</taxon>
        <taxon>Ciconiiformes</taxon>
        <taxon>Ciconiidae</taxon>
        <taxon>Mycteria</taxon>
    </lineage>
</organism>
<comment type="caution">
    <text evidence="1">The sequence shown here is derived from an EMBL/GenBank/DDBJ whole genome shotgun (WGS) entry which is preliminary data.</text>
</comment>
<accession>A0AAN7SAH7</accession>